<evidence type="ECO:0000313" key="2">
    <source>
        <dbReference type="Proteomes" id="UP000194139"/>
    </source>
</evidence>
<evidence type="ECO:0008006" key="3">
    <source>
        <dbReference type="Google" id="ProtNLM"/>
    </source>
</evidence>
<organism evidence="1 2">
    <name type="scientific">Bordetella genomosp. 9</name>
    <dbReference type="NCBI Taxonomy" id="1416803"/>
    <lineage>
        <taxon>Bacteria</taxon>
        <taxon>Pseudomonadati</taxon>
        <taxon>Pseudomonadota</taxon>
        <taxon>Betaproteobacteria</taxon>
        <taxon>Burkholderiales</taxon>
        <taxon>Alcaligenaceae</taxon>
        <taxon>Bordetella</taxon>
    </lineage>
</organism>
<dbReference type="InterPro" id="IPR036457">
    <property type="entry name" value="PPM-type-like_dom_sf"/>
</dbReference>
<accession>A0A1W6YVY2</accession>
<reference evidence="1 2" key="1">
    <citation type="submission" date="2017-05" db="EMBL/GenBank/DDBJ databases">
        <title>Complete and WGS of Bordetella genogroups.</title>
        <authorList>
            <person name="Spilker T."/>
            <person name="LiPuma J."/>
        </authorList>
    </citation>
    <scope>NUCLEOTIDE SEQUENCE [LARGE SCALE GENOMIC DNA]</scope>
    <source>
        <strain evidence="1 2">AU17164</strain>
    </source>
</reference>
<proteinExistence type="predicted"/>
<evidence type="ECO:0000313" key="1">
    <source>
        <dbReference type="EMBL" id="ARP85262.1"/>
    </source>
</evidence>
<keyword evidence="2" id="KW-1185">Reference proteome</keyword>
<sequence length="208" mass="22944">MYVSTDKVVAIIVDGTVSGSHGGAYANHWVAKVITIAHQLDSLAPNDFIAAMRLAHKELHNGVYVLETAAYAVLALNRAACSAWAINCGDCRVGQITATNEGRWLTPVHTAANALGECFSREHAVMDARHILTRRLRAQRFDIPEVTWLDWNDAGPWVLATDGYWIDHLLLNRQLDDLEDDASVLSLGLPLTHITQHTDCSNFLTTFV</sequence>
<dbReference type="EMBL" id="CP021109">
    <property type="protein sequence ID" value="ARP85262.1"/>
    <property type="molecule type" value="Genomic_DNA"/>
</dbReference>
<dbReference type="SUPFAM" id="SSF81606">
    <property type="entry name" value="PP2C-like"/>
    <property type="match status" value="1"/>
</dbReference>
<name>A0A1W6YVY2_9BORD</name>
<dbReference type="Gene3D" id="3.60.40.10">
    <property type="entry name" value="PPM-type phosphatase domain"/>
    <property type="match status" value="1"/>
</dbReference>
<dbReference type="AlphaFoldDB" id="A0A1W6YVY2"/>
<protein>
    <recommendedName>
        <fullName evidence="3">PPM-type phosphatase domain-containing protein</fullName>
    </recommendedName>
</protein>
<dbReference type="Proteomes" id="UP000194139">
    <property type="component" value="Chromosome"/>
</dbReference>
<gene>
    <name evidence="1" type="ORF">CAL13_02795</name>
</gene>